<reference evidence="4" key="3">
    <citation type="submission" date="2025-08" db="UniProtKB">
        <authorList>
            <consortium name="Ensembl"/>
        </authorList>
    </citation>
    <scope>IDENTIFICATION</scope>
</reference>
<dbReference type="RefSeq" id="XP_007236371.1">
    <property type="nucleotide sequence ID" value="XM_007236309.2"/>
</dbReference>
<reference evidence="5" key="2">
    <citation type="journal article" date="2014" name="Nat. Commun.">
        <title>The cavefish genome reveals candidate genes for eye loss.</title>
        <authorList>
            <person name="McGaugh S.E."/>
            <person name="Gross J.B."/>
            <person name="Aken B."/>
            <person name="Blin M."/>
            <person name="Borowsky R."/>
            <person name="Chalopin D."/>
            <person name="Hinaux H."/>
            <person name="Jeffery W.R."/>
            <person name="Keene A."/>
            <person name="Ma L."/>
            <person name="Minx P."/>
            <person name="Murphy D."/>
            <person name="O'Quin K.E."/>
            <person name="Retaux S."/>
            <person name="Rohner N."/>
            <person name="Searle S.M."/>
            <person name="Stahl B.A."/>
            <person name="Tabin C."/>
            <person name="Volff J.N."/>
            <person name="Yoshizawa M."/>
            <person name="Warren W.C."/>
        </authorList>
    </citation>
    <scope>NUCLEOTIDE SEQUENCE [LARGE SCALE GENOMIC DNA]</scope>
    <source>
        <strain evidence="5">female</strain>
    </source>
</reference>
<accession>A0A3B1JRF4</accession>
<dbReference type="OMA" id="HYDSYDD"/>
<feature type="region of interest" description="Disordered" evidence="3">
    <location>
        <begin position="33"/>
        <end position="75"/>
    </location>
</feature>
<keyword evidence="5" id="KW-1185">Reference proteome</keyword>
<dbReference type="AlphaFoldDB" id="A0A3B1JRF4"/>
<dbReference type="GeneTree" id="ENSGT00390000003282"/>
<protein>
    <submittedName>
        <fullName evidence="4">Vestigial like family member 4</fullName>
    </submittedName>
</protein>
<dbReference type="STRING" id="7994.ENSAMXP00000043924"/>
<evidence type="ECO:0000256" key="3">
    <source>
        <dbReference type="SAM" id="MobiDB-lite"/>
    </source>
</evidence>
<evidence type="ECO:0000313" key="4">
    <source>
        <dbReference type="Ensembl" id="ENSAMXP00000043924.1"/>
    </source>
</evidence>
<reference evidence="4" key="4">
    <citation type="submission" date="2025-09" db="UniProtKB">
        <authorList>
            <consortium name="Ensembl"/>
        </authorList>
    </citation>
    <scope>IDENTIFICATION</scope>
</reference>
<dbReference type="OrthoDB" id="10040691at2759"/>
<name>A0A3B1JRF4_ASTMX</name>
<dbReference type="SMART" id="SM00711">
    <property type="entry name" value="TDU"/>
    <property type="match status" value="2"/>
</dbReference>
<dbReference type="GO" id="GO:0001223">
    <property type="term" value="F:transcription coactivator binding"/>
    <property type="evidence" value="ECO:0007669"/>
    <property type="project" value="TreeGrafter"/>
</dbReference>
<evidence type="ECO:0000313" key="5">
    <source>
        <dbReference type="Proteomes" id="UP000018467"/>
    </source>
</evidence>
<dbReference type="Pfam" id="PF15245">
    <property type="entry name" value="VGLL4"/>
    <property type="match status" value="1"/>
</dbReference>
<proteinExistence type="inferred from homology"/>
<dbReference type="InterPro" id="IPR028184">
    <property type="entry name" value="VGLL4"/>
</dbReference>
<evidence type="ECO:0000256" key="1">
    <source>
        <dbReference type="ARBA" id="ARBA00002229"/>
    </source>
</evidence>
<feature type="compositionally biased region" description="Polar residues" evidence="3">
    <location>
        <begin position="41"/>
        <end position="53"/>
    </location>
</feature>
<dbReference type="Ensembl" id="ENSAMXT00000042455.1">
    <property type="protein sequence ID" value="ENSAMXP00000043924.1"/>
    <property type="gene ID" value="ENSAMXG00000038300.1"/>
</dbReference>
<dbReference type="InParanoid" id="A0A3B1JRF4"/>
<sequence length="267" mass="29223">MLLPRMDLLSHQLMDKMNNNIGRLHYDSYDDDSGDSRMHALSSSVGSSRTGTPVSPVKRKYDDEQVGSSHDYDNEQMTKMSRLLTSHLGAPSNGDSRQEAWNHCHNPFEHASSAISGLHLNHLYPPFPVFAMEQPLALTKNSMDTARSALLSPVGPAERQQNRPSVITCAPASNRTCNLSNCHMSPNTCNSGVTNMKSKPNANTVCDPVIEEHFRRSLGDIYKEPEPASNSVSITGSVDDHFAQALGETWLQIKAKGSGSRSPESSS</sequence>
<dbReference type="PANTHER" id="PTHR17604">
    <property type="entry name" value="TRANSCRIPTION COFACTOR VESTIGIAL-LIKE PROTEIN 4"/>
    <property type="match status" value="1"/>
</dbReference>
<dbReference type="GeneID" id="103034195"/>
<comment type="function">
    <text evidence="1">May act as a specific coactivator for the mammalian TEFs.</text>
</comment>
<dbReference type="PANTHER" id="PTHR17604:SF6">
    <property type="entry name" value="TRANSCRIPTION COFACTOR VESTIGIAL-LIKE PROTEIN 4"/>
    <property type="match status" value="1"/>
</dbReference>
<dbReference type="KEGG" id="amex:103034195"/>
<dbReference type="GO" id="GO:0045892">
    <property type="term" value="P:negative regulation of DNA-templated transcription"/>
    <property type="evidence" value="ECO:0007669"/>
    <property type="project" value="TreeGrafter"/>
</dbReference>
<dbReference type="Proteomes" id="UP000018467">
    <property type="component" value="Unassembled WGS sequence"/>
</dbReference>
<organism evidence="4 5">
    <name type="scientific">Astyanax mexicanus</name>
    <name type="common">Blind cave fish</name>
    <name type="synonym">Astyanax fasciatus mexicanus</name>
    <dbReference type="NCBI Taxonomy" id="7994"/>
    <lineage>
        <taxon>Eukaryota</taxon>
        <taxon>Metazoa</taxon>
        <taxon>Chordata</taxon>
        <taxon>Craniata</taxon>
        <taxon>Vertebrata</taxon>
        <taxon>Euteleostomi</taxon>
        <taxon>Actinopterygii</taxon>
        <taxon>Neopterygii</taxon>
        <taxon>Teleostei</taxon>
        <taxon>Ostariophysi</taxon>
        <taxon>Characiformes</taxon>
        <taxon>Characoidei</taxon>
        <taxon>Acestrorhamphidae</taxon>
        <taxon>Acestrorhamphinae</taxon>
        <taxon>Astyanax</taxon>
    </lineage>
</organism>
<reference evidence="5" key="1">
    <citation type="submission" date="2013-03" db="EMBL/GenBank/DDBJ databases">
        <authorList>
            <person name="Jeffery W."/>
            <person name="Warren W."/>
            <person name="Wilson R.K."/>
        </authorList>
    </citation>
    <scope>NUCLEOTIDE SEQUENCE</scope>
    <source>
        <strain evidence="5">female</strain>
    </source>
</reference>
<comment type="similarity">
    <text evidence="2">Belongs to the vestigial family.</text>
</comment>
<evidence type="ECO:0000256" key="2">
    <source>
        <dbReference type="ARBA" id="ARBA00025784"/>
    </source>
</evidence>
<dbReference type="Bgee" id="ENSAMXG00000038300">
    <property type="expression patterns" value="Expressed in ovary and 13 other cell types or tissues"/>
</dbReference>
<dbReference type="InterPro" id="IPR006627">
    <property type="entry name" value="TDU_repeat"/>
</dbReference>
<dbReference type="CTD" id="101886496"/>